<evidence type="ECO:0000313" key="2">
    <source>
        <dbReference type="Proteomes" id="UP000600026"/>
    </source>
</evidence>
<dbReference type="InterPro" id="IPR030976">
    <property type="entry name" value="Mod_pep_NH_fam"/>
</dbReference>
<proteinExistence type="predicted"/>
<dbReference type="AlphaFoldDB" id="A0A919LB19"/>
<dbReference type="EMBL" id="BNEE01000002">
    <property type="protein sequence ID" value="GHI82836.1"/>
    <property type="molecule type" value="Genomic_DNA"/>
</dbReference>
<evidence type="ECO:0000313" key="1">
    <source>
        <dbReference type="EMBL" id="GHI82836.1"/>
    </source>
</evidence>
<protein>
    <submittedName>
        <fullName evidence="1">Uncharacterized protein</fullName>
    </submittedName>
</protein>
<gene>
    <name evidence="1" type="ORF">Sxan_02000</name>
</gene>
<dbReference type="Proteomes" id="UP000600026">
    <property type="component" value="Unassembled WGS sequence"/>
</dbReference>
<name>A0A919LB19_9ACTN</name>
<sequence>MVFIMRTQAPGNEKLHLPADVVDRLLDLLATDDAFRELFQRNRHAALVQAGYGLSEEQLRAASPFSCLTVDRLASKAAIADARDQLRSYLLADGTHTVVFALADDSIPTVLRTS</sequence>
<accession>A0A919LB19</accession>
<comment type="caution">
    <text evidence="1">The sequence shown here is derived from an EMBL/GenBank/DDBJ whole genome shotgun (WGS) entry which is preliminary data.</text>
</comment>
<dbReference type="NCBIfam" id="TIGR04509">
    <property type="entry name" value="mod_pep_NH_fam"/>
    <property type="match status" value="1"/>
</dbReference>
<keyword evidence="2" id="KW-1185">Reference proteome</keyword>
<organism evidence="1 2">
    <name type="scientific">Streptomyces xanthophaeus</name>
    <dbReference type="NCBI Taxonomy" id="67385"/>
    <lineage>
        <taxon>Bacteria</taxon>
        <taxon>Bacillati</taxon>
        <taxon>Actinomycetota</taxon>
        <taxon>Actinomycetes</taxon>
        <taxon>Kitasatosporales</taxon>
        <taxon>Streptomycetaceae</taxon>
        <taxon>Streptomyces</taxon>
    </lineage>
</organism>
<reference evidence="1" key="1">
    <citation type="submission" date="2020-09" db="EMBL/GenBank/DDBJ databases">
        <title>Whole genome shotgun sequence of Streptomyces xanthophaeus NBRC 12829.</title>
        <authorList>
            <person name="Komaki H."/>
            <person name="Tamura T."/>
        </authorList>
    </citation>
    <scope>NUCLEOTIDE SEQUENCE</scope>
    <source>
        <strain evidence="1">NBRC 12829</strain>
    </source>
</reference>